<dbReference type="GO" id="GO:0005737">
    <property type="term" value="C:cytoplasm"/>
    <property type="evidence" value="ECO:0007669"/>
    <property type="project" value="TreeGrafter"/>
</dbReference>
<organism evidence="3 4">
    <name type="scientific">Kitasatospora cineracea</name>
    <dbReference type="NCBI Taxonomy" id="88074"/>
    <lineage>
        <taxon>Bacteria</taxon>
        <taxon>Bacillati</taxon>
        <taxon>Actinomycetota</taxon>
        <taxon>Actinomycetes</taxon>
        <taxon>Kitasatosporales</taxon>
        <taxon>Streptomycetaceae</taxon>
        <taxon>Kitasatospora</taxon>
    </lineage>
</organism>
<dbReference type="Proteomes" id="UP000266906">
    <property type="component" value="Unassembled WGS sequence"/>
</dbReference>
<dbReference type="Gene3D" id="3.40.630.30">
    <property type="match status" value="1"/>
</dbReference>
<reference evidence="3 4" key="1">
    <citation type="submission" date="2018-11" db="EMBL/GenBank/DDBJ databases">
        <title>Sequencing the genomes of 1000 actinobacteria strains.</title>
        <authorList>
            <person name="Klenk H.-P."/>
        </authorList>
    </citation>
    <scope>NUCLEOTIDE SEQUENCE [LARGE SCALE GENOMIC DNA]</scope>
    <source>
        <strain evidence="3 4">DSM 44781</strain>
    </source>
</reference>
<protein>
    <submittedName>
        <fullName evidence="3">RimJ/RimL family protein N-acetyltransferase</fullName>
    </submittedName>
</protein>
<evidence type="ECO:0000313" key="3">
    <source>
        <dbReference type="EMBL" id="RPE33315.1"/>
    </source>
</evidence>
<feature type="compositionally biased region" description="Pro residues" evidence="1">
    <location>
        <begin position="178"/>
        <end position="189"/>
    </location>
</feature>
<proteinExistence type="predicted"/>
<keyword evidence="4" id="KW-1185">Reference proteome</keyword>
<name>A0A3N4RRG3_9ACTN</name>
<dbReference type="InterPro" id="IPR016181">
    <property type="entry name" value="Acyl_CoA_acyltransferase"/>
</dbReference>
<gene>
    <name evidence="3" type="ORF">EDD38_1600</name>
</gene>
<dbReference type="PROSITE" id="PS51186">
    <property type="entry name" value="GNAT"/>
    <property type="match status" value="1"/>
</dbReference>
<dbReference type="PANTHER" id="PTHR43441">
    <property type="entry name" value="RIBOSOMAL-PROTEIN-SERINE ACETYLTRANSFERASE"/>
    <property type="match status" value="1"/>
</dbReference>
<dbReference type="SUPFAM" id="SSF55729">
    <property type="entry name" value="Acyl-CoA N-acyltransferases (Nat)"/>
    <property type="match status" value="1"/>
</dbReference>
<dbReference type="RefSeq" id="WP_123817710.1">
    <property type="nucleotide sequence ID" value="NZ_RKQG01000001.1"/>
</dbReference>
<comment type="caution">
    <text evidence="3">The sequence shown here is derived from an EMBL/GenBank/DDBJ whole genome shotgun (WGS) entry which is preliminary data.</text>
</comment>
<dbReference type="EMBL" id="RKQG01000001">
    <property type="protein sequence ID" value="RPE33315.1"/>
    <property type="molecule type" value="Genomic_DNA"/>
</dbReference>
<dbReference type="AlphaFoldDB" id="A0A3N4RRG3"/>
<feature type="domain" description="N-acetyltransferase" evidence="2">
    <location>
        <begin position="11"/>
        <end position="176"/>
    </location>
</feature>
<sequence>METLRLRGPRLTLREYRHTPEEAAALHAVHGDPATVRHLPFGPRDFEDCADQLELYLEAAEEEPRTHYRLAVDDPAGEPVGQAALTREDGHAAQLGCVLRRDTWGRGYAAEATALLCALGFGTLGLYRLAARCDPVNTAAVRVLERAGFQYEGRIRADSHRDGRWHDALQYALLAPEWPGPPWPGPPRSGPGWPGPQGGPGG</sequence>
<feature type="region of interest" description="Disordered" evidence="1">
    <location>
        <begin position="177"/>
        <end position="202"/>
    </location>
</feature>
<dbReference type="InterPro" id="IPR000182">
    <property type="entry name" value="GNAT_dom"/>
</dbReference>
<dbReference type="GO" id="GO:1990189">
    <property type="term" value="F:protein N-terminal-serine acetyltransferase activity"/>
    <property type="evidence" value="ECO:0007669"/>
    <property type="project" value="TreeGrafter"/>
</dbReference>
<accession>A0A3N4RRG3</accession>
<dbReference type="Pfam" id="PF13302">
    <property type="entry name" value="Acetyltransf_3"/>
    <property type="match status" value="1"/>
</dbReference>
<dbReference type="PANTHER" id="PTHR43441:SF11">
    <property type="entry name" value="RIBOSOMAL-PROTEIN-SERINE ACETYLTRANSFERASE"/>
    <property type="match status" value="1"/>
</dbReference>
<evidence type="ECO:0000259" key="2">
    <source>
        <dbReference type="PROSITE" id="PS51186"/>
    </source>
</evidence>
<dbReference type="InterPro" id="IPR051908">
    <property type="entry name" value="Ribosomal_N-acetyltransferase"/>
</dbReference>
<evidence type="ECO:0000313" key="4">
    <source>
        <dbReference type="Proteomes" id="UP000266906"/>
    </source>
</evidence>
<evidence type="ECO:0000256" key="1">
    <source>
        <dbReference type="SAM" id="MobiDB-lite"/>
    </source>
</evidence>
<dbReference type="GO" id="GO:0008999">
    <property type="term" value="F:protein-N-terminal-alanine acetyltransferase activity"/>
    <property type="evidence" value="ECO:0007669"/>
    <property type="project" value="TreeGrafter"/>
</dbReference>